<dbReference type="GO" id="GO:0000287">
    <property type="term" value="F:magnesium ion binding"/>
    <property type="evidence" value="ECO:0007669"/>
    <property type="project" value="InterPro"/>
</dbReference>
<gene>
    <name evidence="1" type="ORF">H1P_3650003</name>
</gene>
<dbReference type="RefSeq" id="WP_144874525.1">
    <property type="nucleotide sequence ID" value="NZ_LR214101.1"/>
</dbReference>
<dbReference type="EC" id="2.7.8.7" evidence="1"/>
<dbReference type="GO" id="GO:0008897">
    <property type="term" value="F:holo-[acyl-carrier-protein] synthase activity"/>
    <property type="evidence" value="ECO:0007669"/>
    <property type="project" value="UniProtKB-EC"/>
</dbReference>
<name>A0A563VWE1_9CYAN</name>
<keyword evidence="2" id="KW-1185">Reference proteome</keyword>
<evidence type="ECO:0000313" key="1">
    <source>
        <dbReference type="EMBL" id="VEP15736.1"/>
    </source>
</evidence>
<protein>
    <submittedName>
        <fullName evidence="1">Putative Holo-(Acyl-carrier-protein) synthase</fullName>
        <ecNumber evidence="1">2.7.8.7</ecNumber>
    </submittedName>
</protein>
<dbReference type="OrthoDB" id="517356at2"/>
<accession>A0A563VWE1</accession>
<dbReference type="InterPro" id="IPR037143">
    <property type="entry name" value="4-PPantetheinyl_Trfase_dom_sf"/>
</dbReference>
<evidence type="ECO:0000313" key="2">
    <source>
        <dbReference type="Proteomes" id="UP000320055"/>
    </source>
</evidence>
<proteinExistence type="predicted"/>
<organism evidence="1 2">
    <name type="scientific">Hyella patelloides LEGE 07179</name>
    <dbReference type="NCBI Taxonomy" id="945734"/>
    <lineage>
        <taxon>Bacteria</taxon>
        <taxon>Bacillati</taxon>
        <taxon>Cyanobacteriota</taxon>
        <taxon>Cyanophyceae</taxon>
        <taxon>Pleurocapsales</taxon>
        <taxon>Hyellaceae</taxon>
        <taxon>Hyella</taxon>
    </lineage>
</organism>
<dbReference type="AlphaFoldDB" id="A0A563VWE1"/>
<dbReference type="SUPFAM" id="SSF56214">
    <property type="entry name" value="4'-phosphopantetheinyl transferase"/>
    <property type="match status" value="1"/>
</dbReference>
<sequence length="99" mass="10864">MRTCSVAYQAGSVQFIAGRIAAKKAVLQALGQEDKSISWLELEIQRLPTGQPFVVLYGNNLKVATELCIDKWLLSISHTSDYATASAIALCCEEPNLKY</sequence>
<dbReference type="Gene3D" id="3.90.470.20">
    <property type="entry name" value="4'-phosphopantetheinyl transferase domain"/>
    <property type="match status" value="1"/>
</dbReference>
<keyword evidence="1" id="KW-0808">Transferase</keyword>
<dbReference type="Proteomes" id="UP000320055">
    <property type="component" value="Unassembled WGS sequence"/>
</dbReference>
<reference evidence="1 2" key="1">
    <citation type="submission" date="2019-01" db="EMBL/GenBank/DDBJ databases">
        <authorList>
            <person name="Brito A."/>
        </authorList>
    </citation>
    <scope>NUCLEOTIDE SEQUENCE [LARGE SCALE GENOMIC DNA]</scope>
    <source>
        <strain evidence="1">1</strain>
    </source>
</reference>
<dbReference type="EMBL" id="CAACVJ010000296">
    <property type="protein sequence ID" value="VEP15736.1"/>
    <property type="molecule type" value="Genomic_DNA"/>
</dbReference>